<feature type="transmembrane region" description="Helical" evidence="1">
    <location>
        <begin position="105"/>
        <end position="129"/>
    </location>
</feature>
<organism evidence="2 3">
    <name type="scientific">Actinomycetospora lemnae</name>
    <dbReference type="NCBI Taxonomy" id="3019891"/>
    <lineage>
        <taxon>Bacteria</taxon>
        <taxon>Bacillati</taxon>
        <taxon>Actinomycetota</taxon>
        <taxon>Actinomycetes</taxon>
        <taxon>Pseudonocardiales</taxon>
        <taxon>Pseudonocardiaceae</taxon>
        <taxon>Actinomycetospora</taxon>
    </lineage>
</organism>
<evidence type="ECO:0000256" key="1">
    <source>
        <dbReference type="SAM" id="Phobius"/>
    </source>
</evidence>
<evidence type="ECO:0008006" key="4">
    <source>
        <dbReference type="Google" id="ProtNLM"/>
    </source>
</evidence>
<feature type="transmembrane region" description="Helical" evidence="1">
    <location>
        <begin position="382"/>
        <end position="400"/>
    </location>
</feature>
<feature type="transmembrane region" description="Helical" evidence="1">
    <location>
        <begin position="198"/>
        <end position="218"/>
    </location>
</feature>
<keyword evidence="1" id="KW-0472">Membrane</keyword>
<protein>
    <recommendedName>
        <fullName evidence="4">Copper-transporting ATPase</fullName>
    </recommendedName>
</protein>
<feature type="transmembrane region" description="Helical" evidence="1">
    <location>
        <begin position="283"/>
        <end position="307"/>
    </location>
</feature>
<proteinExistence type="predicted"/>
<sequence length="649" mass="67955">MTFPLVTWGDVGLVLLYVVVLWLPGLGALLASGSRGWTALAVAPLATYGIAGVAGPVGSGLGLPWSPLSLVVAAVLAALLGFGVRRLTRRWADPDDVVRSAWSRVTTIGVGLAVAFAALFGAGAVLGGFGRMTTIPQDWDAAFHANGVAWIARTGDGGLTGMSQINWYGSAPPQYYPNAYHLIGATISDLTGRDVPSILNAHTLLIPGILALSIAALCHRLGSRGLLAAASAVIAVGISSFYDMLWRGPLLPFAVGVALIPALLVVLTEYLAAPRVPRRLPTLVPLALGACGLYALHPGAFIAAALFAAAMLASSWLRAPRRVPADLASLAIAAVVAVVALLPHLLRSLRSVGEASTDWPAAGSAATGLGEALLFSHASDTVQVWFVLLLLLGALCWLRLDALRWIVLPGLLFVGLFVAAFASDAPVVEAVTRPWWNDSFRLIGIATIPLAMLAGHGLQQVHDAGIGLAHRLVPGLAARRYDVVIGASVAGLLLVALVGLTGGDYLARNQALMAKNTGEGPALSSAEVEGLRVLGGLVRPGERVMNDQGDGSVWMYALGGALPVAGHYNQSLVDPDARLLAARFDDYDTDPAVQAAVSRLDVRWVVLGRGFLREDASRQPGLDDLARVRELQVVYTNPDFAIYRLERAG</sequence>
<feature type="transmembrane region" description="Helical" evidence="1">
    <location>
        <begin position="37"/>
        <end position="57"/>
    </location>
</feature>
<keyword evidence="3" id="KW-1185">Reference proteome</keyword>
<keyword evidence="1" id="KW-0812">Transmembrane</keyword>
<dbReference type="EMBL" id="JAQZAO010000005">
    <property type="protein sequence ID" value="MDD7966367.1"/>
    <property type="molecule type" value="Genomic_DNA"/>
</dbReference>
<accession>A0ABT5SU33</accession>
<feature type="transmembrane region" description="Helical" evidence="1">
    <location>
        <begin position="250"/>
        <end position="271"/>
    </location>
</feature>
<feature type="transmembrane region" description="Helical" evidence="1">
    <location>
        <begin position="12"/>
        <end position="30"/>
    </location>
</feature>
<evidence type="ECO:0000313" key="2">
    <source>
        <dbReference type="EMBL" id="MDD7966367.1"/>
    </source>
</evidence>
<keyword evidence="1" id="KW-1133">Transmembrane helix</keyword>
<reference evidence="2 3" key="1">
    <citation type="submission" date="2023-02" db="EMBL/GenBank/DDBJ databases">
        <title>Genome sequencing required for Actinomycetospora new species description.</title>
        <authorList>
            <person name="Saimee Y."/>
            <person name="Duangmal K."/>
        </authorList>
    </citation>
    <scope>NUCLEOTIDE SEQUENCE [LARGE SCALE GENOMIC DNA]</scope>
    <source>
        <strain evidence="2 3">DW7H6</strain>
    </source>
</reference>
<comment type="caution">
    <text evidence="2">The sequence shown here is derived from an EMBL/GenBank/DDBJ whole genome shotgun (WGS) entry which is preliminary data.</text>
</comment>
<dbReference type="Proteomes" id="UP001300763">
    <property type="component" value="Unassembled WGS sequence"/>
</dbReference>
<name>A0ABT5SU33_9PSEU</name>
<dbReference type="RefSeq" id="WP_274200885.1">
    <property type="nucleotide sequence ID" value="NZ_JAQZAO010000005.1"/>
</dbReference>
<feature type="transmembrane region" description="Helical" evidence="1">
    <location>
        <begin position="225"/>
        <end position="244"/>
    </location>
</feature>
<gene>
    <name evidence="2" type="ORF">PGB27_13565</name>
</gene>
<feature type="transmembrane region" description="Helical" evidence="1">
    <location>
        <begin position="63"/>
        <end position="84"/>
    </location>
</feature>
<feature type="transmembrane region" description="Helical" evidence="1">
    <location>
        <begin position="327"/>
        <end position="346"/>
    </location>
</feature>
<dbReference type="InterPro" id="IPR046671">
    <property type="entry name" value="DUF6541"/>
</dbReference>
<feature type="transmembrane region" description="Helical" evidence="1">
    <location>
        <begin position="483"/>
        <end position="507"/>
    </location>
</feature>
<dbReference type="Pfam" id="PF20176">
    <property type="entry name" value="DUF6541"/>
    <property type="match status" value="1"/>
</dbReference>
<evidence type="ECO:0000313" key="3">
    <source>
        <dbReference type="Proteomes" id="UP001300763"/>
    </source>
</evidence>
<feature type="transmembrane region" description="Helical" evidence="1">
    <location>
        <begin position="406"/>
        <end position="428"/>
    </location>
</feature>